<dbReference type="EMBL" id="WBOF01000014">
    <property type="protein sequence ID" value="MQS18098.1"/>
    <property type="molecule type" value="Genomic_DNA"/>
</dbReference>
<dbReference type="OrthoDB" id="4209139at2"/>
<sequence length="138" mass="14501">MPARGGRLTSAGRRDRRYSVNLSPEEEAAWQAAREATGRKELGAWVRVVVNEAIGQPGLSGEVPMLPEVNHAVFMQLAAIGNNLNQIAHATNIREGEMPVGLVDRLEAAIEAVGNAALVVRGMKPLDQAGPDGGADGA</sequence>
<evidence type="ECO:0000313" key="2">
    <source>
        <dbReference type="EMBL" id="MQS18085.1"/>
    </source>
</evidence>
<evidence type="ECO:0000313" key="4">
    <source>
        <dbReference type="Proteomes" id="UP000450000"/>
    </source>
</evidence>
<dbReference type="InterPro" id="IPR008687">
    <property type="entry name" value="MobC"/>
</dbReference>
<evidence type="ECO:0000259" key="1">
    <source>
        <dbReference type="Pfam" id="PF05713"/>
    </source>
</evidence>
<dbReference type="RefSeq" id="WP_153472176.1">
    <property type="nucleotide sequence ID" value="NZ_WBOF01000014.1"/>
</dbReference>
<reference evidence="2 4" key="1">
    <citation type="submission" date="2019-09" db="EMBL/GenBank/DDBJ databases">
        <title>Genome Sequences of Streptomyces kaniharaensis ATCC 21070.</title>
        <authorList>
            <person name="Zhu W."/>
            <person name="De Crecy-Lagard V."/>
            <person name="Richards N.G."/>
        </authorList>
    </citation>
    <scope>NUCLEOTIDE SEQUENCE [LARGE SCALE GENOMIC DNA]</scope>
    <source>
        <strain evidence="2 4">SF-557</strain>
    </source>
</reference>
<dbReference type="AlphaFoldDB" id="A0A6N7L451"/>
<gene>
    <name evidence="2" type="ORF">F7Q99_39335</name>
    <name evidence="3" type="ORF">F7Q99_39405</name>
</gene>
<dbReference type="Pfam" id="PF05713">
    <property type="entry name" value="MobC"/>
    <property type="match status" value="1"/>
</dbReference>
<organism evidence="2 4">
    <name type="scientific">Streptomyces kaniharaensis</name>
    <dbReference type="NCBI Taxonomy" id="212423"/>
    <lineage>
        <taxon>Bacteria</taxon>
        <taxon>Bacillati</taxon>
        <taxon>Actinomycetota</taxon>
        <taxon>Actinomycetes</taxon>
        <taxon>Kitasatosporales</taxon>
        <taxon>Streptomycetaceae</taxon>
        <taxon>Streptomyces</taxon>
    </lineage>
</organism>
<proteinExistence type="predicted"/>
<name>A0A6N7L451_9ACTN</name>
<feature type="domain" description="Bacterial mobilisation" evidence="1">
    <location>
        <begin position="76"/>
        <end position="97"/>
    </location>
</feature>
<protein>
    <submittedName>
        <fullName evidence="2">MobC family plasmid mobilization relaxosome protein</fullName>
    </submittedName>
</protein>
<keyword evidence="4" id="KW-1185">Reference proteome</keyword>
<dbReference type="EMBL" id="WBOF01000014">
    <property type="protein sequence ID" value="MQS18085.1"/>
    <property type="molecule type" value="Genomic_DNA"/>
</dbReference>
<accession>A0A6N7L451</accession>
<comment type="caution">
    <text evidence="2">The sequence shown here is derived from an EMBL/GenBank/DDBJ whole genome shotgun (WGS) entry which is preliminary data.</text>
</comment>
<evidence type="ECO:0000313" key="3">
    <source>
        <dbReference type="EMBL" id="MQS18098.1"/>
    </source>
</evidence>
<dbReference type="Proteomes" id="UP000450000">
    <property type="component" value="Unassembled WGS sequence"/>
</dbReference>